<name>A0ABY1PV68_9BURK</name>
<proteinExistence type="predicted"/>
<dbReference type="InterPro" id="IPR051540">
    <property type="entry name" value="S-2-haloacid_dehalogenase"/>
</dbReference>
<gene>
    <name evidence="2" type="ORF">SAMN06295970_102315</name>
</gene>
<dbReference type="RefSeq" id="WP_283441116.1">
    <property type="nucleotide sequence ID" value="NZ_FXUL01000002.1"/>
</dbReference>
<protein>
    <submittedName>
        <fullName evidence="2">2-haloacid dehalogenase</fullName>
    </submittedName>
</protein>
<accession>A0ABY1PV68</accession>
<sequence length="235" mass="26428">MKQSIKAIAFDVFGTVVDWHGGIRAEAAALAGRHGINGDWARFANDWRAGYPVAMNRVRNGELDWTRIDGLHRIILEQVAADHGLGDLPPAELDELNRAWHRLPAWPDTVEGLSRLKRDYTITTLSNGNFSLLTDMAKHTGLPWDCIISAELFHHYKPDPETYLGCADLLGIEPQELMLAACHPEDLRAARQHGLRTAYIERPHEHGEKARWPEVEKGEFDIVATDIVDLGRQMS</sequence>
<keyword evidence="1" id="KW-0378">Hydrolase</keyword>
<dbReference type="Gene3D" id="3.40.50.1000">
    <property type="entry name" value="HAD superfamily/HAD-like"/>
    <property type="match status" value="1"/>
</dbReference>
<keyword evidence="3" id="KW-1185">Reference proteome</keyword>
<dbReference type="Proteomes" id="UP001158049">
    <property type="component" value="Unassembled WGS sequence"/>
</dbReference>
<evidence type="ECO:0000256" key="1">
    <source>
        <dbReference type="ARBA" id="ARBA00022801"/>
    </source>
</evidence>
<dbReference type="InterPro" id="IPR023214">
    <property type="entry name" value="HAD_sf"/>
</dbReference>
<dbReference type="PANTHER" id="PTHR43316">
    <property type="entry name" value="HYDROLASE, HALOACID DELAHOGENASE-RELATED"/>
    <property type="match status" value="1"/>
</dbReference>
<reference evidence="2 3" key="1">
    <citation type="submission" date="2017-05" db="EMBL/GenBank/DDBJ databases">
        <authorList>
            <person name="Varghese N."/>
            <person name="Submissions S."/>
        </authorList>
    </citation>
    <scope>NUCLEOTIDE SEQUENCE [LARGE SCALE GENOMIC DNA]</scope>
    <source>
        <strain evidence="2 3">DSM 26001</strain>
    </source>
</reference>
<evidence type="ECO:0000313" key="2">
    <source>
        <dbReference type="EMBL" id="SMP49772.1"/>
    </source>
</evidence>
<organism evidence="2 3">
    <name type="scientific">Noviherbaspirillum suwonense</name>
    <dbReference type="NCBI Taxonomy" id="1224511"/>
    <lineage>
        <taxon>Bacteria</taxon>
        <taxon>Pseudomonadati</taxon>
        <taxon>Pseudomonadota</taxon>
        <taxon>Betaproteobacteria</taxon>
        <taxon>Burkholderiales</taxon>
        <taxon>Oxalobacteraceae</taxon>
        <taxon>Noviherbaspirillum</taxon>
    </lineage>
</organism>
<comment type="caution">
    <text evidence="2">The sequence shown here is derived from an EMBL/GenBank/DDBJ whole genome shotgun (WGS) entry which is preliminary data.</text>
</comment>
<dbReference type="Gene3D" id="1.10.150.750">
    <property type="match status" value="1"/>
</dbReference>
<dbReference type="SUPFAM" id="SSF56784">
    <property type="entry name" value="HAD-like"/>
    <property type="match status" value="1"/>
</dbReference>
<dbReference type="InterPro" id="IPR006328">
    <property type="entry name" value="2-HAD"/>
</dbReference>
<dbReference type="InterPro" id="IPR006439">
    <property type="entry name" value="HAD-SF_hydro_IA"/>
</dbReference>
<evidence type="ECO:0000313" key="3">
    <source>
        <dbReference type="Proteomes" id="UP001158049"/>
    </source>
</evidence>
<dbReference type="EMBL" id="FXUL01000002">
    <property type="protein sequence ID" value="SMP49772.1"/>
    <property type="molecule type" value="Genomic_DNA"/>
</dbReference>
<dbReference type="NCBIfam" id="TIGR01428">
    <property type="entry name" value="HAD_type_II"/>
    <property type="match status" value="1"/>
</dbReference>
<dbReference type="PRINTS" id="PR00413">
    <property type="entry name" value="HADHALOGNASE"/>
</dbReference>
<dbReference type="CDD" id="cd02588">
    <property type="entry name" value="HAD_L2-DEX"/>
    <property type="match status" value="1"/>
</dbReference>
<dbReference type="NCBIfam" id="TIGR01493">
    <property type="entry name" value="HAD-SF-IA-v2"/>
    <property type="match status" value="1"/>
</dbReference>
<dbReference type="InterPro" id="IPR036412">
    <property type="entry name" value="HAD-like_sf"/>
</dbReference>
<dbReference type="PANTHER" id="PTHR43316:SF3">
    <property type="entry name" value="HALOACID DEHALOGENASE, TYPE II (AFU_ORTHOLOGUE AFUA_2G07750)-RELATED"/>
    <property type="match status" value="1"/>
</dbReference>
<dbReference type="Pfam" id="PF00702">
    <property type="entry name" value="Hydrolase"/>
    <property type="match status" value="1"/>
</dbReference>